<evidence type="ECO:0000313" key="4">
    <source>
        <dbReference type="Proteomes" id="UP001152759"/>
    </source>
</evidence>
<feature type="chain" id="PRO_5040129477" evidence="2">
    <location>
        <begin position="27"/>
        <end position="274"/>
    </location>
</feature>
<feature type="compositionally biased region" description="Gly residues" evidence="1">
    <location>
        <begin position="265"/>
        <end position="274"/>
    </location>
</feature>
<name>A0A9N9ZZA2_BEMTA</name>
<proteinExistence type="predicted"/>
<reference evidence="3" key="1">
    <citation type="submission" date="2021-12" db="EMBL/GenBank/DDBJ databases">
        <authorList>
            <person name="King R."/>
        </authorList>
    </citation>
    <scope>NUCLEOTIDE SEQUENCE</scope>
</reference>
<feature type="compositionally biased region" description="Acidic residues" evidence="1">
    <location>
        <begin position="170"/>
        <end position="191"/>
    </location>
</feature>
<sequence length="274" mass="29074">MTSISVIGLVSFALFAFQCPEQLVECQDPPADGAKLGKVTTNFLNGDYDEELNKLKGIQKIGRALGFGGGQPNKDNPDAADAPSPDADPDADPGSDSAGPKDPAKAGPGDPSPEDDDAAGGPDAGKGDDDTSGKDQDLKGRDPEDGGEEEGGGKSDDEEDPDGKGAKGDEEGEGSGEEEGSPEEEGEDEKDPDVPLVVPPKIPRHKPKRVNVPLRLFLMNVQRYGYKAAKYPYASPWPNMYGKYGRTRAKKRGGRRRSRQRARGYGYGYGYGGK</sequence>
<protein>
    <submittedName>
        <fullName evidence="3">Uncharacterized protein</fullName>
    </submittedName>
</protein>
<feature type="compositionally biased region" description="Basic residues" evidence="1">
    <location>
        <begin position="245"/>
        <end position="262"/>
    </location>
</feature>
<organism evidence="3 4">
    <name type="scientific">Bemisia tabaci</name>
    <name type="common">Sweetpotato whitefly</name>
    <name type="synonym">Aleurodes tabaci</name>
    <dbReference type="NCBI Taxonomy" id="7038"/>
    <lineage>
        <taxon>Eukaryota</taxon>
        <taxon>Metazoa</taxon>
        <taxon>Ecdysozoa</taxon>
        <taxon>Arthropoda</taxon>
        <taxon>Hexapoda</taxon>
        <taxon>Insecta</taxon>
        <taxon>Pterygota</taxon>
        <taxon>Neoptera</taxon>
        <taxon>Paraneoptera</taxon>
        <taxon>Hemiptera</taxon>
        <taxon>Sternorrhyncha</taxon>
        <taxon>Aleyrodoidea</taxon>
        <taxon>Aleyrodidae</taxon>
        <taxon>Aleyrodinae</taxon>
        <taxon>Bemisia</taxon>
    </lineage>
</organism>
<feature type="region of interest" description="Disordered" evidence="1">
    <location>
        <begin position="66"/>
        <end position="206"/>
    </location>
</feature>
<evidence type="ECO:0000256" key="1">
    <source>
        <dbReference type="SAM" id="MobiDB-lite"/>
    </source>
</evidence>
<accession>A0A9N9ZZA2</accession>
<feature type="compositionally biased region" description="Acidic residues" evidence="1">
    <location>
        <begin position="145"/>
        <end position="161"/>
    </location>
</feature>
<dbReference type="AlphaFoldDB" id="A0A9N9ZZA2"/>
<dbReference type="Proteomes" id="UP001152759">
    <property type="component" value="Chromosome 1"/>
</dbReference>
<feature type="compositionally biased region" description="Basic and acidic residues" evidence="1">
    <location>
        <begin position="125"/>
        <end position="144"/>
    </location>
</feature>
<keyword evidence="4" id="KW-1185">Reference proteome</keyword>
<evidence type="ECO:0000256" key="2">
    <source>
        <dbReference type="SAM" id="SignalP"/>
    </source>
</evidence>
<gene>
    <name evidence="3" type="ORF">BEMITA_LOCUS735</name>
</gene>
<keyword evidence="2" id="KW-0732">Signal</keyword>
<feature type="region of interest" description="Disordered" evidence="1">
    <location>
        <begin position="242"/>
        <end position="274"/>
    </location>
</feature>
<dbReference type="EMBL" id="OU963862">
    <property type="protein sequence ID" value="CAH0381048.1"/>
    <property type="molecule type" value="Genomic_DNA"/>
</dbReference>
<feature type="signal peptide" evidence="2">
    <location>
        <begin position="1"/>
        <end position="26"/>
    </location>
</feature>
<evidence type="ECO:0000313" key="3">
    <source>
        <dbReference type="EMBL" id="CAH0381048.1"/>
    </source>
</evidence>